<sequence>MPDQKREAHPLGPPPEEQHWVDTAAELAREFAGTAAAYDESTLVPRENLEMLHASGLDAALLPKRLGGQGLSYRSYGEIVRLVSAGCPATACIWVMHIGAGVGLAEMSEPEVGRFYADELIAGRRFANALSEPTGGNLFLLPQQHAQPAPGGFRLSGSKRFTSGCEIADHFLVNVLVDGVPTFFGVEAGESIRYLPIGDTMGMRANGSRLVEFSGTLLREDRRCPPPSGPRPNHIGSGIAFLSLGIADAAVAALVAHARGRTIPTTGEPLSAMQWLRFDLATVHSQLEAAAMYARHMSWLADQNDPGFNSATLRAKVLSNQVAIDAAQLALKAGGGSGFLSTSPIQRILRDAYAGWVMAYSVEVCRDSIGDELFGSS</sequence>
<dbReference type="Gene3D" id="1.10.540.10">
    <property type="entry name" value="Acyl-CoA dehydrogenase/oxidase, N-terminal domain"/>
    <property type="match status" value="1"/>
</dbReference>
<dbReference type="InterPro" id="IPR046373">
    <property type="entry name" value="Acyl-CoA_Oxase/DH_mid-dom_sf"/>
</dbReference>
<dbReference type="PANTHER" id="PTHR43884">
    <property type="entry name" value="ACYL-COA DEHYDROGENASE"/>
    <property type="match status" value="1"/>
</dbReference>
<dbReference type="Proteomes" id="UP000568380">
    <property type="component" value="Unassembled WGS sequence"/>
</dbReference>
<dbReference type="GO" id="GO:0050660">
    <property type="term" value="F:flavin adenine dinucleotide binding"/>
    <property type="evidence" value="ECO:0007669"/>
    <property type="project" value="InterPro"/>
</dbReference>
<keyword evidence="1" id="KW-0560">Oxidoreductase</keyword>
<dbReference type="InterPro" id="IPR013786">
    <property type="entry name" value="AcylCoA_DH/ox_N"/>
</dbReference>
<dbReference type="GO" id="GO:0003995">
    <property type="term" value="F:acyl-CoA dehydrogenase activity"/>
    <property type="evidence" value="ECO:0007669"/>
    <property type="project" value="TreeGrafter"/>
</dbReference>
<organism evidence="4 5">
    <name type="scientific">Nonomuraea endophytica</name>
    <dbReference type="NCBI Taxonomy" id="714136"/>
    <lineage>
        <taxon>Bacteria</taxon>
        <taxon>Bacillati</taxon>
        <taxon>Actinomycetota</taxon>
        <taxon>Actinomycetes</taxon>
        <taxon>Streptosporangiales</taxon>
        <taxon>Streptosporangiaceae</taxon>
        <taxon>Nonomuraea</taxon>
    </lineage>
</organism>
<dbReference type="Gene3D" id="2.40.110.10">
    <property type="entry name" value="Butyryl-CoA Dehydrogenase, subunit A, domain 2"/>
    <property type="match status" value="1"/>
</dbReference>
<protein>
    <submittedName>
        <fullName evidence="4">Alkylation response protein AidB-like acyl-CoA dehydrogenase</fullName>
    </submittedName>
</protein>
<proteinExistence type="predicted"/>
<evidence type="ECO:0000313" key="5">
    <source>
        <dbReference type="Proteomes" id="UP000568380"/>
    </source>
</evidence>
<keyword evidence="5" id="KW-1185">Reference proteome</keyword>
<dbReference type="Pfam" id="PF02771">
    <property type="entry name" value="Acyl-CoA_dh_N"/>
    <property type="match status" value="1"/>
</dbReference>
<feature type="domain" description="Acyl-CoA dehydrogenase C-terminal" evidence="3">
    <location>
        <begin position="238"/>
        <end position="355"/>
    </location>
</feature>
<evidence type="ECO:0000259" key="2">
    <source>
        <dbReference type="Pfam" id="PF02771"/>
    </source>
</evidence>
<reference evidence="4 5" key="1">
    <citation type="submission" date="2020-08" db="EMBL/GenBank/DDBJ databases">
        <title>Genomic Encyclopedia of Type Strains, Phase IV (KMG-IV): sequencing the most valuable type-strain genomes for metagenomic binning, comparative biology and taxonomic classification.</title>
        <authorList>
            <person name="Goeker M."/>
        </authorList>
    </citation>
    <scope>NUCLEOTIDE SEQUENCE [LARGE SCALE GENOMIC DNA]</scope>
    <source>
        <strain evidence="4 5">DSM 45385</strain>
    </source>
</reference>
<feature type="domain" description="Acyl-CoA dehydrogenase/oxidase N-terminal" evidence="2">
    <location>
        <begin position="15"/>
        <end position="123"/>
    </location>
</feature>
<dbReference type="SUPFAM" id="SSF56645">
    <property type="entry name" value="Acyl-CoA dehydrogenase NM domain-like"/>
    <property type="match status" value="1"/>
</dbReference>
<accession>A0A7W8EM17</accession>
<dbReference type="SUPFAM" id="SSF47203">
    <property type="entry name" value="Acyl-CoA dehydrogenase C-terminal domain-like"/>
    <property type="match status" value="1"/>
</dbReference>
<dbReference type="PIRSF" id="PIRSF016578">
    <property type="entry name" value="HsaA"/>
    <property type="match status" value="1"/>
</dbReference>
<dbReference type="AlphaFoldDB" id="A0A7W8EM17"/>
<dbReference type="RefSeq" id="WP_184973537.1">
    <property type="nucleotide sequence ID" value="NZ_JACHIN010000020.1"/>
</dbReference>
<evidence type="ECO:0000256" key="1">
    <source>
        <dbReference type="ARBA" id="ARBA00023002"/>
    </source>
</evidence>
<evidence type="ECO:0000313" key="4">
    <source>
        <dbReference type="EMBL" id="MBB5083978.1"/>
    </source>
</evidence>
<dbReference type="Pfam" id="PF08028">
    <property type="entry name" value="Acyl-CoA_dh_2"/>
    <property type="match status" value="1"/>
</dbReference>
<dbReference type="PANTHER" id="PTHR43884:SF12">
    <property type="entry name" value="ISOVALERYL-COA DEHYDROGENASE, MITOCHONDRIAL-RELATED"/>
    <property type="match status" value="1"/>
</dbReference>
<dbReference type="InterPro" id="IPR036250">
    <property type="entry name" value="AcylCo_DH-like_C"/>
</dbReference>
<dbReference type="InterPro" id="IPR013107">
    <property type="entry name" value="Acyl-CoA_DH_C"/>
</dbReference>
<dbReference type="InterPro" id="IPR009100">
    <property type="entry name" value="AcylCoA_DH/oxidase_NM_dom_sf"/>
</dbReference>
<dbReference type="InterPro" id="IPR037069">
    <property type="entry name" value="AcylCoA_DH/ox_N_sf"/>
</dbReference>
<name>A0A7W8EM17_9ACTN</name>
<dbReference type="Gene3D" id="1.20.140.10">
    <property type="entry name" value="Butyryl-CoA Dehydrogenase, subunit A, domain 3"/>
    <property type="match status" value="1"/>
</dbReference>
<comment type="caution">
    <text evidence="4">The sequence shown here is derived from an EMBL/GenBank/DDBJ whole genome shotgun (WGS) entry which is preliminary data.</text>
</comment>
<evidence type="ECO:0000259" key="3">
    <source>
        <dbReference type="Pfam" id="PF08028"/>
    </source>
</evidence>
<gene>
    <name evidence="4" type="ORF">HNR40_009486</name>
</gene>
<dbReference type="EMBL" id="JACHIN010000020">
    <property type="protein sequence ID" value="MBB5083978.1"/>
    <property type="molecule type" value="Genomic_DNA"/>
</dbReference>